<sequence length="362" mass="38458">MFGRGLPIANNVKSFVSVCWLQALSAVPQLADAPCADANSAIADVMSGVGRSLRIALASWCGGGSTLSTASARRIEGTGLLPALAKAFTTWAAALHPNSPQQQQMAQLPPREQQQQFNQLAYPLGQPVLLWQHLLMYWPGDVLGKRVALTETLEPAAALEALHEQRKGKSPVQAQQQQQQQQQQRKAKIAVAPHHELALMPALGLALPCGIELPEVLRADQHILESVPYMEPPGGPNSSTTTSSSSSSVSSSKLDIDALVLPLVELLAPAASAQDVKLMAAADPAALRAMQDTPAVVADKRGQVIQGLFARGSVEVLAQAFLQAPAAVSAALEVAHRSDPLLQFLSMSPHMLFCIDMIKCCM</sequence>
<dbReference type="EMBL" id="CP126213">
    <property type="protein sequence ID" value="WIA15528.1"/>
    <property type="molecule type" value="Genomic_DNA"/>
</dbReference>
<reference evidence="3 4" key="1">
    <citation type="submission" date="2023-05" db="EMBL/GenBank/DDBJ databases">
        <title>A 100% complete, gapless, phased diploid assembly of the Scenedesmus obliquus UTEX 3031 genome.</title>
        <authorList>
            <person name="Biondi T.C."/>
            <person name="Hanschen E.R."/>
            <person name="Kwon T."/>
            <person name="Eng W."/>
            <person name="Kruse C.P.S."/>
            <person name="Koehler S.I."/>
            <person name="Kunde Y."/>
            <person name="Gleasner C.D."/>
            <person name="You Mak K.T."/>
            <person name="Polle J."/>
            <person name="Hovde B.T."/>
            <person name="Starkenburg S.R."/>
        </authorList>
    </citation>
    <scope>NUCLEOTIDE SEQUENCE [LARGE SCALE GENOMIC DNA]</scope>
    <source>
        <strain evidence="3 4">DOE0152z</strain>
    </source>
</reference>
<feature type="compositionally biased region" description="Low complexity" evidence="1">
    <location>
        <begin position="173"/>
        <end position="184"/>
    </location>
</feature>
<evidence type="ECO:0000313" key="4">
    <source>
        <dbReference type="Proteomes" id="UP001244341"/>
    </source>
</evidence>
<name>A0ABY8U783_TETOB</name>
<accession>A0ABY8U783</accession>
<keyword evidence="4" id="KW-1185">Reference proteome</keyword>
<proteinExistence type="predicted"/>
<organism evidence="3 4">
    <name type="scientific">Tetradesmus obliquus</name>
    <name type="common">Green alga</name>
    <name type="synonym">Acutodesmus obliquus</name>
    <dbReference type="NCBI Taxonomy" id="3088"/>
    <lineage>
        <taxon>Eukaryota</taxon>
        <taxon>Viridiplantae</taxon>
        <taxon>Chlorophyta</taxon>
        <taxon>core chlorophytes</taxon>
        <taxon>Chlorophyceae</taxon>
        <taxon>CS clade</taxon>
        <taxon>Sphaeropleales</taxon>
        <taxon>Scenedesmaceae</taxon>
        <taxon>Tetradesmus</taxon>
    </lineage>
</organism>
<evidence type="ECO:0000313" key="3">
    <source>
        <dbReference type="EMBL" id="WIA15528.1"/>
    </source>
</evidence>
<evidence type="ECO:0000256" key="2">
    <source>
        <dbReference type="SAM" id="SignalP"/>
    </source>
</evidence>
<dbReference type="Proteomes" id="UP001244341">
    <property type="component" value="Chromosome 6b"/>
</dbReference>
<feature type="compositionally biased region" description="Low complexity" evidence="1">
    <location>
        <begin position="238"/>
        <end position="248"/>
    </location>
</feature>
<feature type="signal peptide" evidence="2">
    <location>
        <begin position="1"/>
        <end position="26"/>
    </location>
</feature>
<evidence type="ECO:0000256" key="1">
    <source>
        <dbReference type="SAM" id="MobiDB-lite"/>
    </source>
</evidence>
<protein>
    <submittedName>
        <fullName evidence="3">Uncharacterized protein</fullName>
    </submittedName>
</protein>
<feature type="region of interest" description="Disordered" evidence="1">
    <location>
        <begin position="163"/>
        <end position="189"/>
    </location>
</feature>
<keyword evidence="2" id="KW-0732">Signal</keyword>
<feature type="region of interest" description="Disordered" evidence="1">
    <location>
        <begin position="227"/>
        <end position="248"/>
    </location>
</feature>
<gene>
    <name evidence="3" type="ORF">OEZ85_002162</name>
</gene>
<feature type="chain" id="PRO_5045898205" evidence="2">
    <location>
        <begin position="27"/>
        <end position="362"/>
    </location>
</feature>